<feature type="domain" description="MobA/VirD2-like nuclease" evidence="2">
    <location>
        <begin position="17"/>
        <end position="145"/>
    </location>
</feature>
<dbReference type="OrthoDB" id="1525197at2"/>
<protein>
    <submittedName>
        <fullName evidence="3">Mobilization protein</fullName>
    </submittedName>
</protein>
<evidence type="ECO:0000313" key="4">
    <source>
        <dbReference type="Proteomes" id="UP000274046"/>
    </source>
</evidence>
<proteinExistence type="predicted"/>
<reference evidence="3 4" key="1">
    <citation type="submission" date="2018-10" db="EMBL/GenBank/DDBJ databases">
        <title>Genome sequencing of Pedobacter jejuensis TNB23.</title>
        <authorList>
            <person name="Cho Y.-J."/>
            <person name="Cho A."/>
            <person name="Kim O.-S."/>
        </authorList>
    </citation>
    <scope>NUCLEOTIDE SEQUENCE [LARGE SCALE GENOMIC DNA]</scope>
    <source>
        <strain evidence="3 4">TNB23</strain>
    </source>
</reference>
<feature type="region of interest" description="Disordered" evidence="1">
    <location>
        <begin position="281"/>
        <end position="311"/>
    </location>
</feature>
<dbReference type="Pfam" id="PF03432">
    <property type="entry name" value="Relaxase"/>
    <property type="match status" value="1"/>
</dbReference>
<dbReference type="Proteomes" id="UP000274046">
    <property type="component" value="Unassembled WGS sequence"/>
</dbReference>
<dbReference type="EMBL" id="RBEE01000021">
    <property type="protein sequence ID" value="RNL53039.1"/>
    <property type="molecule type" value="Genomic_DNA"/>
</dbReference>
<comment type="caution">
    <text evidence="3">The sequence shown here is derived from an EMBL/GenBank/DDBJ whole genome shotgun (WGS) entry which is preliminary data.</text>
</comment>
<sequence length="311" mass="35308">MIGKITSGRNFAGCVRYVVQKDTARVLEGLGIRTTDVTRMIADFNFQRLANPKLTKAVGHISLNFSEQDKEKLTDEKMLYMAREYLDRIGIKDTQVLFVRHEDKSHPHVHLVYNRVSNSGKTISDKNLFQKNAKVCREMTKLHGLFFASGKEHVNRKALTGADKIKYQIFDQIKLAKGIAGNWKKFEQALKKQGIDIIYKYKANTQMIQGISFSKDGCVFKGSEIDRSLSYGKLNSEFELKTLKQSYYPESPSEHSVIQKLINDVPFENTGDSVLGVLLQPGFPASSEEPEPYIKRKKKSQGKDKSQGMSR</sequence>
<evidence type="ECO:0000256" key="1">
    <source>
        <dbReference type="SAM" id="MobiDB-lite"/>
    </source>
</evidence>
<dbReference type="AlphaFoldDB" id="A0A3N0BVT0"/>
<evidence type="ECO:0000259" key="2">
    <source>
        <dbReference type="Pfam" id="PF03432"/>
    </source>
</evidence>
<dbReference type="RefSeq" id="WP_123205871.1">
    <property type="nucleotide sequence ID" value="NZ_RBEE01000021.1"/>
</dbReference>
<evidence type="ECO:0000313" key="3">
    <source>
        <dbReference type="EMBL" id="RNL53039.1"/>
    </source>
</evidence>
<feature type="compositionally biased region" description="Basic and acidic residues" evidence="1">
    <location>
        <begin position="301"/>
        <end position="311"/>
    </location>
</feature>
<name>A0A3N0BVT0_9SPHI</name>
<gene>
    <name evidence="3" type="ORF">D7004_10785</name>
</gene>
<dbReference type="InterPro" id="IPR005094">
    <property type="entry name" value="Endonuclease_MobA/VirD2"/>
</dbReference>
<organism evidence="3 4">
    <name type="scientific">Pedobacter jejuensis</name>
    <dbReference type="NCBI Taxonomy" id="1268550"/>
    <lineage>
        <taxon>Bacteria</taxon>
        <taxon>Pseudomonadati</taxon>
        <taxon>Bacteroidota</taxon>
        <taxon>Sphingobacteriia</taxon>
        <taxon>Sphingobacteriales</taxon>
        <taxon>Sphingobacteriaceae</taxon>
        <taxon>Pedobacter</taxon>
    </lineage>
</organism>
<keyword evidence="4" id="KW-1185">Reference proteome</keyword>
<accession>A0A3N0BVT0</accession>